<proteinExistence type="predicted"/>
<accession>A0A8H4C814</accession>
<dbReference type="Proteomes" id="UP000613401">
    <property type="component" value="Unassembled WGS sequence"/>
</dbReference>
<comment type="caution">
    <text evidence="1">The sequence shown here is derived from an EMBL/GenBank/DDBJ whole genome shotgun (WGS) entry which is preliminary data.</text>
</comment>
<evidence type="ECO:0000313" key="1">
    <source>
        <dbReference type="EMBL" id="KAF3799119.1"/>
    </source>
</evidence>
<dbReference type="EMBL" id="WVTB01000086">
    <property type="protein sequence ID" value="KAF3799119.1"/>
    <property type="molecule type" value="Genomic_DNA"/>
</dbReference>
<evidence type="ECO:0000313" key="2">
    <source>
        <dbReference type="Proteomes" id="UP000613401"/>
    </source>
</evidence>
<keyword evidence="2" id="KW-1185">Reference proteome</keyword>
<protein>
    <submittedName>
        <fullName evidence="1">Uncharacterized protein</fullName>
    </submittedName>
</protein>
<reference evidence="1" key="2">
    <citation type="submission" date="2020-03" db="EMBL/GenBank/DDBJ databases">
        <authorList>
            <person name="Fu F.-F."/>
            <person name="Chen J."/>
        </authorList>
    </citation>
    <scope>NUCLEOTIDE SEQUENCE</scope>
    <source>
        <strain evidence="1">Lc1</strain>
    </source>
</reference>
<organism evidence="1 2">
    <name type="scientific">Colletotrichum gloeosporioides</name>
    <name type="common">Anthracnose fungus</name>
    <name type="synonym">Glomerella cingulata</name>
    <dbReference type="NCBI Taxonomy" id="474922"/>
    <lineage>
        <taxon>Eukaryota</taxon>
        <taxon>Fungi</taxon>
        <taxon>Dikarya</taxon>
        <taxon>Ascomycota</taxon>
        <taxon>Pezizomycotina</taxon>
        <taxon>Sordariomycetes</taxon>
        <taxon>Hypocreomycetidae</taxon>
        <taxon>Glomerellales</taxon>
        <taxon>Glomerellaceae</taxon>
        <taxon>Colletotrichum</taxon>
        <taxon>Colletotrichum gloeosporioides species complex</taxon>
    </lineage>
</organism>
<dbReference type="GeneID" id="69022404"/>
<sequence>MLSLINEITRKTIGIGDTICKVMSSSRNSSHIANRSNTQHIMFLTEDKSSFKLAIRQYVSQWLRLMHEKLWQLELSRKDINSIESVITNKADGMFLYAQLVLDYLSKNVFFGGKEMKASIDDIPKELSEFYREVLLQILVQLNPWSADRIRCIFGWIAFAKRPLKRIEFHSALIFSPGSSNVTNLVPQYVLDICEALVEERPDTTLTFVHISVKEYVQAQTADTINHVLLKNVSDFFSHRQEVLSLKRLKL</sequence>
<dbReference type="PANTHER" id="PTHR10039">
    <property type="entry name" value="AMELOGENIN"/>
    <property type="match status" value="1"/>
</dbReference>
<dbReference type="RefSeq" id="XP_045258279.1">
    <property type="nucleotide sequence ID" value="XM_045415106.1"/>
</dbReference>
<reference evidence="1" key="1">
    <citation type="journal article" date="2020" name="Phytopathology">
        <title>Genome sequence and comparative analysis of Colletotrichum gloeosporioides isolated from Liriodendron leaves.</title>
        <authorList>
            <person name="Fu F.F."/>
            <person name="Hao Z."/>
            <person name="Wang P."/>
            <person name="Lu Y."/>
            <person name="Xue L.J."/>
            <person name="Wei G."/>
            <person name="Tian Y."/>
            <person name="Baishi H."/>
            <person name="Xu H."/>
            <person name="Shi J."/>
            <person name="Cheng T."/>
            <person name="Wang G."/>
            <person name="Yi Y."/>
            <person name="Chen J."/>
        </authorList>
    </citation>
    <scope>NUCLEOTIDE SEQUENCE</scope>
    <source>
        <strain evidence="1">Lc1</strain>
    </source>
</reference>
<dbReference type="AlphaFoldDB" id="A0A8H4C814"/>
<gene>
    <name evidence="1" type="ORF">GCG54_00015299</name>
</gene>
<name>A0A8H4C814_COLGL</name>
<dbReference type="PANTHER" id="PTHR10039:SF14">
    <property type="entry name" value="NACHT DOMAIN-CONTAINING PROTEIN"/>
    <property type="match status" value="1"/>
</dbReference>